<feature type="domain" description="AB hydrolase-1" evidence="4">
    <location>
        <begin position="20"/>
        <end position="252"/>
    </location>
</feature>
<dbReference type="Pfam" id="PF00561">
    <property type="entry name" value="Abhydrolase_1"/>
    <property type="match status" value="1"/>
</dbReference>
<accession>A0ABS5MK14</accession>
<dbReference type="PANTHER" id="PTHR42916:SF1">
    <property type="entry name" value="PROTEIN PHYLLO, CHLOROPLASTIC"/>
    <property type="match status" value="1"/>
</dbReference>
<evidence type="ECO:0000256" key="1">
    <source>
        <dbReference type="ARBA" id="ARBA00022428"/>
    </source>
</evidence>
<evidence type="ECO:0000313" key="6">
    <source>
        <dbReference type="Proteomes" id="UP000681870"/>
    </source>
</evidence>
<protein>
    <recommendedName>
        <fullName evidence="3">Putative 2-succinyl-6-hydroxy-2,4-cyclohexadiene-1-carboxylate synthase</fullName>
        <shortName evidence="3">SHCHC synthase</shortName>
        <ecNumber evidence="3">4.2.99.20</ecNumber>
    </recommendedName>
</protein>
<keyword evidence="6" id="KW-1185">Reference proteome</keyword>
<dbReference type="HAMAP" id="MF_01660">
    <property type="entry name" value="MenH"/>
    <property type="match status" value="1"/>
</dbReference>
<comment type="function">
    <text evidence="3">Catalyzes a proton abstraction reaction that results in 2,5-elimination of pyruvate from 2-succinyl-5-enolpyruvyl-6-hydroxy-3-cyclohexene-1-carboxylate (SEPHCHC) and the formation of 2-succinyl-6-hydroxy-2,4-cyclohexadiene-1-carboxylate (SHCHC).</text>
</comment>
<sequence length="269" mass="30747">MRVRIRDASYWYEVYGEGEAIVLLHGFTGSTNTWNQFIETYQHQFKIIVIDLPGHGQTLTPSITSMEQCCHDIHVLLNEIGIQQFHLLGYSMGGRTALSYSMFYPEQLTSLILESASPGLSSEEERNNRKANDENLVQKIEREGVRAFVDFWENIPLFQSQKALPPKVKEAIRQERLGQSKEGLALSLRGMGTGSQPSWWTNLATFQKPVLLIVGELDDKFIRINQKMCEYLPNSEMRIVKKVGHAIHVEEPFIFGTIVKEFILADKIE</sequence>
<comment type="similarity">
    <text evidence="3">Belongs to the AB hydrolase superfamily. MenH family.</text>
</comment>
<comment type="pathway">
    <text evidence="3">Quinol/quinone metabolism; menaquinone biosynthesis.</text>
</comment>
<comment type="catalytic activity">
    <reaction evidence="3">
        <text>5-enolpyruvoyl-6-hydroxy-2-succinyl-cyclohex-3-ene-1-carboxylate = (1R,6R)-6-hydroxy-2-succinyl-cyclohexa-2,4-diene-1-carboxylate + pyruvate</text>
        <dbReference type="Rhea" id="RHEA:25597"/>
        <dbReference type="ChEBI" id="CHEBI:15361"/>
        <dbReference type="ChEBI" id="CHEBI:58689"/>
        <dbReference type="ChEBI" id="CHEBI:58818"/>
        <dbReference type="EC" id="4.2.99.20"/>
    </reaction>
</comment>
<dbReference type="PRINTS" id="PR00111">
    <property type="entry name" value="ABHYDROLASE"/>
</dbReference>
<keyword evidence="2 3" id="KW-0456">Lyase</keyword>
<dbReference type="InterPro" id="IPR022485">
    <property type="entry name" value="SHCHC_synthase_MenH"/>
</dbReference>
<name>A0ABS5MK14_9BACI</name>
<dbReference type="Proteomes" id="UP000681870">
    <property type="component" value="Unassembled WGS sequence"/>
</dbReference>
<evidence type="ECO:0000256" key="2">
    <source>
        <dbReference type="ARBA" id="ARBA00023239"/>
    </source>
</evidence>
<comment type="caution">
    <text evidence="5">The sequence shown here is derived from an EMBL/GenBank/DDBJ whole genome shotgun (WGS) entry which is preliminary data.</text>
</comment>
<organism evidence="5 6">
    <name type="scientific">Ornithinibacillus massiliensis</name>
    <dbReference type="NCBI Taxonomy" id="1944633"/>
    <lineage>
        <taxon>Bacteria</taxon>
        <taxon>Bacillati</taxon>
        <taxon>Bacillota</taxon>
        <taxon>Bacilli</taxon>
        <taxon>Bacillales</taxon>
        <taxon>Bacillaceae</taxon>
        <taxon>Ornithinibacillus</taxon>
    </lineage>
</organism>
<dbReference type="InterPro" id="IPR029058">
    <property type="entry name" value="AB_hydrolase_fold"/>
</dbReference>
<dbReference type="SUPFAM" id="SSF53474">
    <property type="entry name" value="alpha/beta-Hydrolases"/>
    <property type="match status" value="1"/>
</dbReference>
<dbReference type="InterPro" id="IPR000073">
    <property type="entry name" value="AB_hydrolase_1"/>
</dbReference>
<evidence type="ECO:0000259" key="4">
    <source>
        <dbReference type="Pfam" id="PF00561"/>
    </source>
</evidence>
<comment type="pathway">
    <text evidence="3">Quinol/quinone metabolism; 1,4-dihydroxy-2-naphthoate biosynthesis; 1,4-dihydroxy-2-naphthoate from chorismate: step 3/7.</text>
</comment>
<dbReference type="GO" id="GO:0070205">
    <property type="term" value="F:2-succinyl-6-hydroxy-2,4-cyclohexadiene-1-carboxylate synthase activity"/>
    <property type="evidence" value="ECO:0007669"/>
    <property type="project" value="UniProtKB-EC"/>
</dbReference>
<evidence type="ECO:0000256" key="3">
    <source>
        <dbReference type="HAMAP-Rule" id="MF_01660"/>
    </source>
</evidence>
<dbReference type="EC" id="4.2.99.20" evidence="3"/>
<dbReference type="PANTHER" id="PTHR42916">
    <property type="entry name" value="2-SUCCINYL-5-ENOLPYRUVYL-6-HYDROXY-3-CYCLOHEXENE-1-CARBOXYLATE SYNTHASE"/>
    <property type="match status" value="1"/>
</dbReference>
<gene>
    <name evidence="3 5" type="primary">menH</name>
    <name evidence="5" type="ORF">KGF86_18500</name>
</gene>
<dbReference type="Gene3D" id="3.40.50.1820">
    <property type="entry name" value="alpha/beta hydrolase"/>
    <property type="match status" value="1"/>
</dbReference>
<evidence type="ECO:0000313" key="5">
    <source>
        <dbReference type="EMBL" id="MBS3682187.1"/>
    </source>
</evidence>
<comment type="subunit">
    <text evidence="3">Monomer.</text>
</comment>
<proteinExistence type="inferred from homology"/>
<dbReference type="RefSeq" id="WP_211742675.1">
    <property type="nucleotide sequence ID" value="NZ_JAGXBY010000009.1"/>
</dbReference>
<reference evidence="5 6" key="1">
    <citation type="submission" date="2021-05" db="EMBL/GenBank/DDBJ databases">
        <title>Ornithinibacillus massiliensis sp. nov.</title>
        <authorList>
            <person name="Iwaza R."/>
            <person name="Lagier J.-C."/>
            <person name="Raoult D."/>
        </authorList>
    </citation>
    <scope>NUCLEOTIDE SEQUENCE [LARGE SCALE GENOMIC DNA]</scope>
    <source>
        <strain evidence="5 6">Marseille-P3601</strain>
    </source>
</reference>
<dbReference type="EMBL" id="JAGXBY010000009">
    <property type="protein sequence ID" value="MBS3682187.1"/>
    <property type="molecule type" value="Genomic_DNA"/>
</dbReference>
<dbReference type="NCBIfam" id="TIGR03695">
    <property type="entry name" value="menH_SHCHC"/>
    <property type="match status" value="1"/>
</dbReference>
<keyword evidence="1 3" id="KW-0474">Menaquinone biosynthesis</keyword>